<dbReference type="PANTHER" id="PTHR35797:SF1">
    <property type="entry name" value="PROTEASE"/>
    <property type="match status" value="1"/>
</dbReference>
<dbReference type="GO" id="GO:0008237">
    <property type="term" value="F:metallopeptidase activity"/>
    <property type="evidence" value="ECO:0007669"/>
    <property type="project" value="UniProtKB-KW"/>
</dbReference>
<gene>
    <name evidence="3" type="ORF">GPA21_12525</name>
</gene>
<keyword evidence="1" id="KW-1133">Transmembrane helix</keyword>
<dbReference type="EMBL" id="WTVM01000074">
    <property type="protein sequence ID" value="NMG03789.1"/>
    <property type="molecule type" value="Genomic_DNA"/>
</dbReference>
<dbReference type="PANTHER" id="PTHR35797">
    <property type="entry name" value="PROTEASE-RELATED"/>
    <property type="match status" value="1"/>
</dbReference>
<comment type="caution">
    <text evidence="3">The sequence shown here is derived from an EMBL/GenBank/DDBJ whole genome shotgun (WGS) entry which is preliminary data.</text>
</comment>
<feature type="transmembrane region" description="Helical" evidence="1">
    <location>
        <begin position="150"/>
        <end position="168"/>
    </location>
</feature>
<feature type="transmembrane region" description="Helical" evidence="1">
    <location>
        <begin position="7"/>
        <end position="27"/>
    </location>
</feature>
<organism evidence="3 4">
    <name type="scientific">Azoarcus taiwanensis</name>
    <dbReference type="NCBI Taxonomy" id="666964"/>
    <lineage>
        <taxon>Bacteria</taxon>
        <taxon>Pseudomonadati</taxon>
        <taxon>Pseudomonadota</taxon>
        <taxon>Betaproteobacteria</taxon>
        <taxon>Rhodocyclales</taxon>
        <taxon>Zoogloeaceae</taxon>
        <taxon>Azoarcus</taxon>
    </lineage>
</organism>
<evidence type="ECO:0000313" key="4">
    <source>
        <dbReference type="Proteomes" id="UP000599523"/>
    </source>
</evidence>
<proteinExistence type="predicted"/>
<keyword evidence="3" id="KW-0645">Protease</keyword>
<keyword evidence="3" id="KW-0378">Hydrolase</keyword>
<feature type="transmembrane region" description="Helical" evidence="1">
    <location>
        <begin position="43"/>
        <end position="62"/>
    </location>
</feature>
<evidence type="ECO:0000313" key="3">
    <source>
        <dbReference type="EMBL" id="NMG03789.1"/>
    </source>
</evidence>
<feature type="domain" description="CAAX prenyl protease 2/Lysostaphin resistance protein A-like" evidence="2">
    <location>
        <begin position="119"/>
        <end position="216"/>
    </location>
</feature>
<dbReference type="RefSeq" id="WP_168988488.1">
    <property type="nucleotide sequence ID" value="NZ_CAWPHM010000302.1"/>
</dbReference>
<dbReference type="Proteomes" id="UP000599523">
    <property type="component" value="Unassembled WGS sequence"/>
</dbReference>
<dbReference type="InterPro" id="IPR003675">
    <property type="entry name" value="Rce1/LyrA-like_dom"/>
</dbReference>
<keyword evidence="1" id="KW-0472">Membrane</keyword>
<keyword evidence="4" id="KW-1185">Reference proteome</keyword>
<dbReference type="Pfam" id="PF02517">
    <property type="entry name" value="Rce1-like"/>
    <property type="match status" value="1"/>
</dbReference>
<accession>A0A972J8L8</accession>
<dbReference type="GO" id="GO:0080120">
    <property type="term" value="P:CAAX-box protein maturation"/>
    <property type="evidence" value="ECO:0007669"/>
    <property type="project" value="UniProtKB-ARBA"/>
</dbReference>
<protein>
    <submittedName>
        <fullName evidence="3">CPBP family intramembrane metalloprotease</fullName>
    </submittedName>
</protein>
<feature type="transmembrane region" description="Helical" evidence="1">
    <location>
        <begin position="83"/>
        <end position="100"/>
    </location>
</feature>
<dbReference type="InterPro" id="IPR042150">
    <property type="entry name" value="MmRce1-like"/>
</dbReference>
<evidence type="ECO:0000256" key="1">
    <source>
        <dbReference type="SAM" id="Phobius"/>
    </source>
</evidence>
<sequence length="262" mass="28984">MRQSDLIPFFAITFLIAWGILALYVFASEPMTQAFGSLSGEHPLFYLAVYAPAIAALTLVLHRHGFAGTKRFLSRLLLWRASLSWYVLVIAGVPLVFYVAALMKDGALDTLLPFPGVQPYLLALLLMAIKGPVEEIGWRGVALPLLQRRMAPIWAALVLGTIWGLWHLPAFVLSGMPQSAWSFTPFFAGTIAVSVIVTPLFNSTRGSILLPAFLHLQLINPLWPDAQPYDNWLFVALAIVVVGLNREAMFTRRDAVTEVLPK</sequence>
<keyword evidence="3" id="KW-0482">Metalloprotease</keyword>
<reference evidence="3" key="1">
    <citation type="submission" date="2019-12" db="EMBL/GenBank/DDBJ databases">
        <title>Comparative genomics gives insights into the taxonomy of the Azoarcus-Aromatoleum group and reveals separate origins of nif in the plant-associated Azoarcus and non-plant-associated Aromatoleum sub-groups.</title>
        <authorList>
            <person name="Lafos M."/>
            <person name="Maluk M."/>
            <person name="Batista M."/>
            <person name="Junghare M."/>
            <person name="Carmona M."/>
            <person name="Faoro H."/>
            <person name="Cruz L.M."/>
            <person name="Battistoni F."/>
            <person name="De Souza E."/>
            <person name="Pedrosa F."/>
            <person name="Chen W.-M."/>
            <person name="Poole P.S."/>
            <person name="Dixon R.A."/>
            <person name="James E.K."/>
        </authorList>
    </citation>
    <scope>NUCLEOTIDE SEQUENCE</scope>
    <source>
        <strain evidence="3">NSC3</strain>
    </source>
</reference>
<dbReference type="GO" id="GO:0004175">
    <property type="term" value="F:endopeptidase activity"/>
    <property type="evidence" value="ECO:0007669"/>
    <property type="project" value="UniProtKB-ARBA"/>
</dbReference>
<dbReference type="AlphaFoldDB" id="A0A972J8L8"/>
<feature type="transmembrane region" description="Helical" evidence="1">
    <location>
        <begin position="229"/>
        <end position="245"/>
    </location>
</feature>
<name>A0A972J8L8_9RHOO</name>
<evidence type="ECO:0000259" key="2">
    <source>
        <dbReference type="Pfam" id="PF02517"/>
    </source>
</evidence>
<keyword evidence="1" id="KW-0812">Transmembrane</keyword>
<feature type="transmembrane region" description="Helical" evidence="1">
    <location>
        <begin position="180"/>
        <end position="201"/>
    </location>
</feature>